<name>A0A9P5N047_9AGAM</name>
<dbReference type="PANTHER" id="PTHR10188:SF43">
    <property type="entry name" value="ASPARAGINASE (EUROFUNG)"/>
    <property type="match status" value="1"/>
</dbReference>
<dbReference type="SUPFAM" id="SSF56235">
    <property type="entry name" value="N-terminal nucleophile aminohydrolases (Ntn hydrolases)"/>
    <property type="match status" value="1"/>
</dbReference>
<dbReference type="PANTHER" id="PTHR10188">
    <property type="entry name" value="L-ASPARAGINASE"/>
    <property type="match status" value="1"/>
</dbReference>
<dbReference type="GO" id="GO:0016787">
    <property type="term" value="F:hydrolase activity"/>
    <property type="evidence" value="ECO:0007669"/>
    <property type="project" value="InterPro"/>
</dbReference>
<organism evidence="5 6">
    <name type="scientific">Russula ochroleuca</name>
    <dbReference type="NCBI Taxonomy" id="152965"/>
    <lineage>
        <taxon>Eukaryota</taxon>
        <taxon>Fungi</taxon>
        <taxon>Dikarya</taxon>
        <taxon>Basidiomycota</taxon>
        <taxon>Agaricomycotina</taxon>
        <taxon>Agaricomycetes</taxon>
        <taxon>Russulales</taxon>
        <taxon>Russulaceae</taxon>
        <taxon>Russula</taxon>
    </lineage>
</organism>
<feature type="compositionally biased region" description="Basic and acidic residues" evidence="4">
    <location>
        <begin position="201"/>
        <end position="211"/>
    </location>
</feature>
<feature type="binding site" evidence="2">
    <location>
        <begin position="298"/>
        <end position="301"/>
    </location>
    <ligand>
        <name>substrate</name>
    </ligand>
</feature>
<protein>
    <submittedName>
        <fullName evidence="5">Asparaginase</fullName>
    </submittedName>
</protein>
<evidence type="ECO:0000256" key="1">
    <source>
        <dbReference type="PIRSR" id="PIRSR600246-1"/>
    </source>
</evidence>
<evidence type="ECO:0000313" key="6">
    <source>
        <dbReference type="Proteomes" id="UP000759537"/>
    </source>
</evidence>
<accession>A0A9P5N047</accession>
<evidence type="ECO:0000313" key="5">
    <source>
        <dbReference type="EMBL" id="KAF8482990.1"/>
    </source>
</evidence>
<dbReference type="CDD" id="cd04701">
    <property type="entry name" value="Asparaginase_2"/>
    <property type="match status" value="1"/>
</dbReference>
<feature type="compositionally biased region" description="Acidic residues" evidence="4">
    <location>
        <begin position="189"/>
        <end position="200"/>
    </location>
</feature>
<dbReference type="Proteomes" id="UP000759537">
    <property type="component" value="Unassembled WGS sequence"/>
</dbReference>
<sequence>MSSESVDEKWSLLSKQRHPKQKHVLVVHGGAGTILRERSSPEQQARYHAGLRAALQAGNAILSSGGEAMDAAVAAVSVMEDNPIFNSGKGAVFNSASFNELEASLALSRPPASHPDIPPSRRALALTLLTRTRNPSQLARALYLSPTSTRHAFLSGRPAEDLGSFPLVPPSYFYTSARWREHRRGLGLPEDDDDDDDDDAPEKGGGEKLNGDEDEDEVFLDMMPMGTVGAVALDVRGCVAVSTSTGGRTNKLPGRVGDTPQNGAGFWAEEWHAPRSRWQRWLPRSWRRKVRAVGVSGTGNGDFFIRQNTAATLAHRMQYLNEPVHKAAQSVVEALRREEGVGGVIALDNQGNVATPLNCPGMYRGLVREDGELKTAIFDDEELE</sequence>
<dbReference type="InterPro" id="IPR000246">
    <property type="entry name" value="Peptidase_T2"/>
</dbReference>
<dbReference type="AlphaFoldDB" id="A0A9P5N047"/>
<dbReference type="OrthoDB" id="2262349at2759"/>
<gene>
    <name evidence="5" type="ORF">DFH94DRAFT_837999</name>
</gene>
<comment type="caution">
    <text evidence="5">The sequence shown here is derived from an EMBL/GenBank/DDBJ whole genome shotgun (WGS) entry which is preliminary data.</text>
</comment>
<dbReference type="Gene3D" id="3.60.20.30">
    <property type="entry name" value="(Glycosyl)asparaginase"/>
    <property type="match status" value="1"/>
</dbReference>
<evidence type="ECO:0000256" key="4">
    <source>
        <dbReference type="SAM" id="MobiDB-lite"/>
    </source>
</evidence>
<feature type="binding site" evidence="2">
    <location>
        <begin position="255"/>
        <end position="258"/>
    </location>
    <ligand>
        <name>substrate</name>
    </ligand>
</feature>
<reference evidence="5" key="2">
    <citation type="journal article" date="2020" name="Nat. Commun.">
        <title>Large-scale genome sequencing of mycorrhizal fungi provides insights into the early evolution of symbiotic traits.</title>
        <authorList>
            <person name="Miyauchi S."/>
            <person name="Kiss E."/>
            <person name="Kuo A."/>
            <person name="Drula E."/>
            <person name="Kohler A."/>
            <person name="Sanchez-Garcia M."/>
            <person name="Morin E."/>
            <person name="Andreopoulos B."/>
            <person name="Barry K.W."/>
            <person name="Bonito G."/>
            <person name="Buee M."/>
            <person name="Carver A."/>
            <person name="Chen C."/>
            <person name="Cichocki N."/>
            <person name="Clum A."/>
            <person name="Culley D."/>
            <person name="Crous P.W."/>
            <person name="Fauchery L."/>
            <person name="Girlanda M."/>
            <person name="Hayes R.D."/>
            <person name="Keri Z."/>
            <person name="LaButti K."/>
            <person name="Lipzen A."/>
            <person name="Lombard V."/>
            <person name="Magnuson J."/>
            <person name="Maillard F."/>
            <person name="Murat C."/>
            <person name="Nolan M."/>
            <person name="Ohm R.A."/>
            <person name="Pangilinan J."/>
            <person name="Pereira M.F."/>
            <person name="Perotto S."/>
            <person name="Peter M."/>
            <person name="Pfister S."/>
            <person name="Riley R."/>
            <person name="Sitrit Y."/>
            <person name="Stielow J.B."/>
            <person name="Szollosi G."/>
            <person name="Zifcakova L."/>
            <person name="Stursova M."/>
            <person name="Spatafora J.W."/>
            <person name="Tedersoo L."/>
            <person name="Vaario L.M."/>
            <person name="Yamada A."/>
            <person name="Yan M."/>
            <person name="Wang P."/>
            <person name="Xu J."/>
            <person name="Bruns T."/>
            <person name="Baldrian P."/>
            <person name="Vilgalys R."/>
            <person name="Dunand C."/>
            <person name="Henrissat B."/>
            <person name="Grigoriev I.V."/>
            <person name="Hibbett D."/>
            <person name="Nagy L.G."/>
            <person name="Martin F.M."/>
        </authorList>
    </citation>
    <scope>NUCLEOTIDE SEQUENCE</scope>
    <source>
        <strain evidence="5">Prilba</strain>
    </source>
</reference>
<feature type="active site" description="Nucleophile" evidence="1">
    <location>
        <position position="227"/>
    </location>
</feature>
<proteinExistence type="predicted"/>
<reference evidence="5" key="1">
    <citation type="submission" date="2019-10" db="EMBL/GenBank/DDBJ databases">
        <authorList>
            <consortium name="DOE Joint Genome Institute"/>
            <person name="Kuo A."/>
            <person name="Miyauchi S."/>
            <person name="Kiss E."/>
            <person name="Drula E."/>
            <person name="Kohler A."/>
            <person name="Sanchez-Garcia M."/>
            <person name="Andreopoulos B."/>
            <person name="Barry K.W."/>
            <person name="Bonito G."/>
            <person name="Buee M."/>
            <person name="Carver A."/>
            <person name="Chen C."/>
            <person name="Cichocki N."/>
            <person name="Clum A."/>
            <person name="Culley D."/>
            <person name="Crous P.W."/>
            <person name="Fauchery L."/>
            <person name="Girlanda M."/>
            <person name="Hayes R."/>
            <person name="Keri Z."/>
            <person name="LaButti K."/>
            <person name="Lipzen A."/>
            <person name="Lombard V."/>
            <person name="Magnuson J."/>
            <person name="Maillard F."/>
            <person name="Morin E."/>
            <person name="Murat C."/>
            <person name="Nolan M."/>
            <person name="Ohm R."/>
            <person name="Pangilinan J."/>
            <person name="Pereira M."/>
            <person name="Perotto S."/>
            <person name="Peter M."/>
            <person name="Riley R."/>
            <person name="Sitrit Y."/>
            <person name="Stielow B."/>
            <person name="Szollosi G."/>
            <person name="Zifcakova L."/>
            <person name="Stursova M."/>
            <person name="Spatafora J.W."/>
            <person name="Tedersoo L."/>
            <person name="Vaario L.-M."/>
            <person name="Yamada A."/>
            <person name="Yan M."/>
            <person name="Wang P."/>
            <person name="Xu J."/>
            <person name="Bruns T."/>
            <person name="Baldrian P."/>
            <person name="Vilgalys R."/>
            <person name="Henrissat B."/>
            <person name="Grigoriev I.V."/>
            <person name="Hibbett D."/>
            <person name="Nagy L.G."/>
            <person name="Martin F.M."/>
        </authorList>
    </citation>
    <scope>NUCLEOTIDE SEQUENCE</scope>
    <source>
        <strain evidence="5">Prilba</strain>
    </source>
</reference>
<dbReference type="GO" id="GO:0005737">
    <property type="term" value="C:cytoplasm"/>
    <property type="evidence" value="ECO:0007669"/>
    <property type="project" value="TreeGrafter"/>
</dbReference>
<dbReference type="InterPro" id="IPR029055">
    <property type="entry name" value="Ntn_hydrolases_N"/>
</dbReference>
<dbReference type="Pfam" id="PF01112">
    <property type="entry name" value="Asparaginase_2"/>
    <property type="match status" value="2"/>
</dbReference>
<feature type="site" description="Cleavage; by autolysis" evidence="3">
    <location>
        <begin position="226"/>
        <end position="227"/>
    </location>
</feature>
<feature type="region of interest" description="Disordered" evidence="4">
    <location>
        <begin position="185"/>
        <end position="214"/>
    </location>
</feature>
<evidence type="ECO:0000256" key="2">
    <source>
        <dbReference type="PIRSR" id="PIRSR600246-2"/>
    </source>
</evidence>
<evidence type="ECO:0000256" key="3">
    <source>
        <dbReference type="PIRSR" id="PIRSR600246-3"/>
    </source>
</evidence>
<dbReference type="EMBL" id="WHVB01000005">
    <property type="protein sequence ID" value="KAF8482990.1"/>
    <property type="molecule type" value="Genomic_DNA"/>
</dbReference>
<keyword evidence="6" id="KW-1185">Reference proteome</keyword>